<dbReference type="Pfam" id="PF00550">
    <property type="entry name" value="PP-binding"/>
    <property type="match status" value="1"/>
</dbReference>
<dbReference type="PANTHER" id="PTHR20863:SF76">
    <property type="entry name" value="CARRIER DOMAIN-CONTAINING PROTEIN"/>
    <property type="match status" value="1"/>
</dbReference>
<dbReference type="PROSITE" id="PS50075">
    <property type="entry name" value="CARRIER"/>
    <property type="match status" value="1"/>
</dbReference>
<dbReference type="PANTHER" id="PTHR20863">
    <property type="entry name" value="ACYL CARRIER PROTEIN"/>
    <property type="match status" value="1"/>
</dbReference>
<comment type="PTM">
    <text evidence="3">4'-phosphopantetheine is transferred from CoA to a specific serine of apo-ACP by AcpS. This modification is essential for activity because fatty acids are bound in thioester linkage to the sulfhydryl of the prosthetic group.</text>
</comment>
<keyword evidence="3" id="KW-0443">Lipid metabolism</keyword>
<accession>A0A7G3G5H2</accession>
<comment type="similarity">
    <text evidence="3">Belongs to the acyl carrier protein (ACP) family.</text>
</comment>
<dbReference type="GO" id="GO:0016020">
    <property type="term" value="C:membrane"/>
    <property type="evidence" value="ECO:0007669"/>
    <property type="project" value="GOC"/>
</dbReference>
<dbReference type="KEGG" id="ifl:C1H71_02470"/>
<dbReference type="AlphaFoldDB" id="A0A7G3G5H2"/>
<proteinExistence type="inferred from homology"/>
<dbReference type="GO" id="GO:0005829">
    <property type="term" value="C:cytosol"/>
    <property type="evidence" value="ECO:0007669"/>
    <property type="project" value="TreeGrafter"/>
</dbReference>
<keyword evidence="6" id="KW-1185">Reference proteome</keyword>
<dbReference type="InterPro" id="IPR036736">
    <property type="entry name" value="ACP-like_sf"/>
</dbReference>
<keyword evidence="2 3" id="KW-0597">Phosphoprotein</keyword>
<feature type="modified residue" description="O-(pantetheine 4'-phosphoryl)serine" evidence="3">
    <location>
        <position position="40"/>
    </location>
</feature>
<dbReference type="SUPFAM" id="SSF47336">
    <property type="entry name" value="ACP-like"/>
    <property type="match status" value="1"/>
</dbReference>
<dbReference type="InterPro" id="IPR009081">
    <property type="entry name" value="PP-bd_ACP"/>
</dbReference>
<evidence type="ECO:0000256" key="3">
    <source>
        <dbReference type="HAMAP-Rule" id="MF_01217"/>
    </source>
</evidence>
<dbReference type="GO" id="GO:0009245">
    <property type="term" value="P:lipid A biosynthetic process"/>
    <property type="evidence" value="ECO:0007669"/>
    <property type="project" value="TreeGrafter"/>
</dbReference>
<gene>
    <name evidence="3" type="primary">acpP</name>
    <name evidence="5" type="ORF">C1H71_02470</name>
</gene>
<evidence type="ECO:0000256" key="2">
    <source>
        <dbReference type="ARBA" id="ARBA00022553"/>
    </source>
</evidence>
<keyword evidence="3" id="KW-0275">Fatty acid biosynthesis</keyword>
<protein>
    <recommendedName>
        <fullName evidence="3">Acyl carrier protein</fullName>
        <shortName evidence="3">ACP</shortName>
    </recommendedName>
</protein>
<dbReference type="EMBL" id="CP025781">
    <property type="protein sequence ID" value="QBC42531.1"/>
    <property type="molecule type" value="Genomic_DNA"/>
</dbReference>
<reference evidence="5 6" key="1">
    <citation type="submission" date="2018-01" db="EMBL/GenBank/DDBJ databases">
        <title>Genome sequence of Iodobacter sp. strain PCH194 isolated from Indian Trans-Himalaya.</title>
        <authorList>
            <person name="Kumar V."/>
            <person name="Thakur V."/>
            <person name="Kumar S."/>
            <person name="Singh D."/>
        </authorList>
    </citation>
    <scope>NUCLEOTIDE SEQUENCE [LARGE SCALE GENOMIC DNA]</scope>
    <source>
        <strain evidence="5 6">PCH194</strain>
    </source>
</reference>
<keyword evidence="3" id="KW-0444">Lipid biosynthesis</keyword>
<dbReference type="GO" id="GO:0000036">
    <property type="term" value="F:acyl carrier activity"/>
    <property type="evidence" value="ECO:0007669"/>
    <property type="project" value="UniProtKB-UniRule"/>
</dbReference>
<dbReference type="HAMAP" id="MF_01217">
    <property type="entry name" value="Acyl_carrier"/>
    <property type="match status" value="1"/>
</dbReference>
<evidence type="ECO:0000313" key="6">
    <source>
        <dbReference type="Proteomes" id="UP000515917"/>
    </source>
</evidence>
<dbReference type="InterPro" id="IPR003231">
    <property type="entry name" value="ACP"/>
</dbReference>
<evidence type="ECO:0000259" key="4">
    <source>
        <dbReference type="PROSITE" id="PS50075"/>
    </source>
</evidence>
<comment type="function">
    <text evidence="3">Carrier of the growing fatty acid chain in fatty acid biosynthesis.</text>
</comment>
<evidence type="ECO:0000256" key="1">
    <source>
        <dbReference type="ARBA" id="ARBA00022450"/>
    </source>
</evidence>
<dbReference type="UniPathway" id="UPA00094"/>
<keyword evidence="3" id="KW-0276">Fatty acid metabolism</keyword>
<dbReference type="Proteomes" id="UP000515917">
    <property type="component" value="Chromosome"/>
</dbReference>
<name>A0A7G3G5H2_9NEIS</name>
<evidence type="ECO:0000313" key="5">
    <source>
        <dbReference type="EMBL" id="QBC42531.1"/>
    </source>
</evidence>
<comment type="pathway">
    <text evidence="3">Lipid metabolism; fatty acid biosynthesis.</text>
</comment>
<dbReference type="RefSeq" id="WP_130105152.1">
    <property type="nucleotide sequence ID" value="NZ_CP025781.1"/>
</dbReference>
<organism evidence="5 6">
    <name type="scientific">Iodobacter fluviatilis</name>
    <dbReference type="NCBI Taxonomy" id="537"/>
    <lineage>
        <taxon>Bacteria</taxon>
        <taxon>Pseudomonadati</taxon>
        <taxon>Pseudomonadota</taxon>
        <taxon>Betaproteobacteria</taxon>
        <taxon>Neisseriales</taxon>
        <taxon>Chitinibacteraceae</taxon>
        <taxon>Iodobacter</taxon>
    </lineage>
</organism>
<dbReference type="Gene3D" id="1.10.1200.10">
    <property type="entry name" value="ACP-like"/>
    <property type="match status" value="1"/>
</dbReference>
<feature type="domain" description="Carrier" evidence="4">
    <location>
        <begin position="5"/>
        <end position="80"/>
    </location>
</feature>
<sequence>MSTNSRQESSIRALLAYCLGCDEQDITPEADLVNQLYADSLDLLDLAMALHDEFNIELTIDDMLKINTVGDLYQVVQDKIGAETLSEQEAV</sequence>
<keyword evidence="3" id="KW-0963">Cytoplasm</keyword>
<comment type="subcellular location">
    <subcellularLocation>
        <location evidence="3">Cytoplasm</location>
    </subcellularLocation>
</comment>
<dbReference type="GO" id="GO:0000035">
    <property type="term" value="F:acyl binding"/>
    <property type="evidence" value="ECO:0007669"/>
    <property type="project" value="TreeGrafter"/>
</dbReference>
<keyword evidence="1 3" id="KW-0596">Phosphopantetheine</keyword>